<proteinExistence type="predicted"/>
<gene>
    <name evidence="1" type="ORF">L3081_09600</name>
</gene>
<keyword evidence="2" id="KW-1185">Reference proteome</keyword>
<dbReference type="Proteomes" id="UP001139646">
    <property type="component" value="Unassembled WGS sequence"/>
</dbReference>
<dbReference type="EMBL" id="JAKKSL010000001">
    <property type="protein sequence ID" value="MCI2283600.1"/>
    <property type="molecule type" value="Genomic_DNA"/>
</dbReference>
<accession>A0ABS9X092</accession>
<dbReference type="InterPro" id="IPR038390">
    <property type="entry name" value="Metal_Tscrpt_repr_sf"/>
</dbReference>
<sequence length="39" mass="4593">MNVVLEEHIREHLGADDITQQQRQEEVEQINSALKSYLK</sequence>
<reference evidence="1" key="1">
    <citation type="submission" date="2022-01" db="EMBL/GenBank/DDBJ databases">
        <title>Colwellia maritima, isolated from seawater.</title>
        <authorList>
            <person name="Kristyanto S."/>
            <person name="Jung J."/>
            <person name="Jeon C.O."/>
        </authorList>
    </citation>
    <scope>NUCLEOTIDE SEQUENCE</scope>
    <source>
        <strain evidence="1">MSW7</strain>
    </source>
</reference>
<organism evidence="1 2">
    <name type="scientific">Colwellia maritima</name>
    <dbReference type="NCBI Taxonomy" id="2912588"/>
    <lineage>
        <taxon>Bacteria</taxon>
        <taxon>Pseudomonadati</taxon>
        <taxon>Pseudomonadota</taxon>
        <taxon>Gammaproteobacteria</taxon>
        <taxon>Alteromonadales</taxon>
        <taxon>Colwelliaceae</taxon>
        <taxon>Colwellia</taxon>
    </lineage>
</organism>
<evidence type="ECO:0000313" key="2">
    <source>
        <dbReference type="Proteomes" id="UP001139646"/>
    </source>
</evidence>
<dbReference type="Gene3D" id="1.20.58.1000">
    <property type="entry name" value="Metal-sensitive repressor, helix protomer"/>
    <property type="match status" value="1"/>
</dbReference>
<protein>
    <submittedName>
        <fullName evidence="1">Uncharacterized protein</fullName>
    </submittedName>
</protein>
<name>A0ABS9X092_9GAMM</name>
<evidence type="ECO:0000313" key="1">
    <source>
        <dbReference type="EMBL" id="MCI2283600.1"/>
    </source>
</evidence>
<comment type="caution">
    <text evidence="1">The sequence shown here is derived from an EMBL/GenBank/DDBJ whole genome shotgun (WGS) entry which is preliminary data.</text>
</comment>